<dbReference type="InterPro" id="IPR012334">
    <property type="entry name" value="Pectin_lyas_fold"/>
</dbReference>
<reference evidence="6" key="4">
    <citation type="submission" date="2019-03" db="UniProtKB">
        <authorList>
            <consortium name="EnsemblPlants"/>
        </authorList>
    </citation>
    <scope>IDENTIFICATION</scope>
</reference>
<sequence>AEQVRRFLSPIDLRRVSQQRRFVSMYIPPCPFLLMGFLLFVCSSRRRRIQGAGFDRTRVKRGRLWGGGRGRGRSVAAGKMGRSAPVFQALLVFLTIIETQWSSVSGMYCADMASTVYRPHSVTITEFGAVGDGVTLNTKAFQNAIFYLNSFADKGGAQLFVPAGRWLTGGFSLISHLTLSLDKDAVIIGSPHSSDWPVIDPLPSYGRGRELPGGRHQSLIFGSHLTDVIITGANGTIDGQGAIWWDWFYNNTLNYTRPHLVELMYSTNVVISNLTFKNSPFWNIHPVYCSQVIVEHITILAPLNSPNTDGINPDSSTNVCISHCYVRNGDDVVVIKSGWDEYGISFAQPSSNISISNITGETGGGAGIAIGSEMSGGISEVRAEGIRIVNSLHGIRIKTAPGRGGYVRNVYIADVSMHNVSMAIRINGNYGEHPDNNYDKNALPIISNITIENVVGVDVGVAGILEGIEGDNFSSICISNVSLSVRSRHPWNCSLIQGYSNSVTPESCEQLRTDCEETSICYDGGSSLAVGSRASIHNKPSANILLNSLLQLVSL</sequence>
<dbReference type="InterPro" id="IPR051801">
    <property type="entry name" value="GH28_Enzymes"/>
</dbReference>
<dbReference type="Proteomes" id="UP000015105">
    <property type="component" value="Chromosome 5D"/>
</dbReference>
<name>A0A453MD77_AEGTS</name>
<proteinExistence type="inferred from homology"/>
<dbReference type="SMART" id="SM00710">
    <property type="entry name" value="PbH1"/>
    <property type="match status" value="7"/>
</dbReference>
<comment type="similarity">
    <text evidence="1 4">Belongs to the glycosyl hydrolase 28 family.</text>
</comment>
<dbReference type="GO" id="GO:0005975">
    <property type="term" value="P:carbohydrate metabolic process"/>
    <property type="evidence" value="ECO:0007669"/>
    <property type="project" value="InterPro"/>
</dbReference>
<dbReference type="STRING" id="200361.A0A453MD77"/>
<evidence type="ECO:0000313" key="6">
    <source>
        <dbReference type="EnsemblPlants" id="AET5Gv21145100.4"/>
    </source>
</evidence>
<feature type="transmembrane region" description="Helical" evidence="5">
    <location>
        <begin position="21"/>
        <end position="41"/>
    </location>
</feature>
<evidence type="ECO:0000256" key="3">
    <source>
        <dbReference type="ARBA" id="ARBA00023295"/>
    </source>
</evidence>
<dbReference type="Gene3D" id="2.160.20.10">
    <property type="entry name" value="Single-stranded right-handed beta-helix, Pectin lyase-like"/>
    <property type="match status" value="1"/>
</dbReference>
<keyword evidence="5" id="KW-1133">Transmembrane helix</keyword>
<keyword evidence="2 4" id="KW-0378">Hydrolase</keyword>
<evidence type="ECO:0000256" key="1">
    <source>
        <dbReference type="ARBA" id="ARBA00008834"/>
    </source>
</evidence>
<organism evidence="6 7">
    <name type="scientific">Aegilops tauschii subsp. strangulata</name>
    <name type="common">Goatgrass</name>
    <dbReference type="NCBI Taxonomy" id="200361"/>
    <lineage>
        <taxon>Eukaryota</taxon>
        <taxon>Viridiplantae</taxon>
        <taxon>Streptophyta</taxon>
        <taxon>Embryophyta</taxon>
        <taxon>Tracheophyta</taxon>
        <taxon>Spermatophyta</taxon>
        <taxon>Magnoliopsida</taxon>
        <taxon>Liliopsida</taxon>
        <taxon>Poales</taxon>
        <taxon>Poaceae</taxon>
        <taxon>BOP clade</taxon>
        <taxon>Pooideae</taxon>
        <taxon>Triticodae</taxon>
        <taxon>Triticeae</taxon>
        <taxon>Triticinae</taxon>
        <taxon>Aegilops</taxon>
    </lineage>
</organism>
<reference evidence="7" key="1">
    <citation type="journal article" date="2014" name="Science">
        <title>Ancient hybridizations among the ancestral genomes of bread wheat.</title>
        <authorList>
            <consortium name="International Wheat Genome Sequencing Consortium,"/>
            <person name="Marcussen T."/>
            <person name="Sandve S.R."/>
            <person name="Heier L."/>
            <person name="Spannagl M."/>
            <person name="Pfeifer M."/>
            <person name="Jakobsen K.S."/>
            <person name="Wulff B.B."/>
            <person name="Steuernagel B."/>
            <person name="Mayer K.F."/>
            <person name="Olsen O.A."/>
        </authorList>
    </citation>
    <scope>NUCLEOTIDE SEQUENCE [LARGE SCALE GENOMIC DNA]</scope>
    <source>
        <strain evidence="7">cv. AL8/78</strain>
    </source>
</reference>
<keyword evidence="3 4" id="KW-0326">Glycosidase</keyword>
<evidence type="ECO:0000256" key="2">
    <source>
        <dbReference type="ARBA" id="ARBA00022801"/>
    </source>
</evidence>
<dbReference type="GO" id="GO:0004650">
    <property type="term" value="F:polygalacturonase activity"/>
    <property type="evidence" value="ECO:0007669"/>
    <property type="project" value="InterPro"/>
</dbReference>
<dbReference type="PANTHER" id="PTHR31339">
    <property type="entry name" value="PECTIN LYASE-RELATED"/>
    <property type="match status" value="1"/>
</dbReference>
<evidence type="ECO:0008006" key="8">
    <source>
        <dbReference type="Google" id="ProtNLM"/>
    </source>
</evidence>
<accession>A0A453MD77</accession>
<dbReference type="InterPro" id="IPR000743">
    <property type="entry name" value="Glyco_hydro_28"/>
</dbReference>
<protein>
    <recommendedName>
        <fullName evidence="8">Pectate lyase superfamily protein domain-containing protein</fullName>
    </recommendedName>
</protein>
<reference evidence="6" key="3">
    <citation type="journal article" date="2017" name="Nature">
        <title>Genome sequence of the progenitor of the wheat D genome Aegilops tauschii.</title>
        <authorList>
            <person name="Luo M.C."/>
            <person name="Gu Y.Q."/>
            <person name="Puiu D."/>
            <person name="Wang H."/>
            <person name="Twardziok S.O."/>
            <person name="Deal K.R."/>
            <person name="Huo N."/>
            <person name="Zhu T."/>
            <person name="Wang L."/>
            <person name="Wang Y."/>
            <person name="McGuire P.E."/>
            <person name="Liu S."/>
            <person name="Long H."/>
            <person name="Ramasamy R.K."/>
            <person name="Rodriguez J.C."/>
            <person name="Van S.L."/>
            <person name="Yuan L."/>
            <person name="Wang Z."/>
            <person name="Xia Z."/>
            <person name="Xiao L."/>
            <person name="Anderson O.D."/>
            <person name="Ouyang S."/>
            <person name="Liang Y."/>
            <person name="Zimin A.V."/>
            <person name="Pertea G."/>
            <person name="Qi P."/>
            <person name="Bennetzen J.L."/>
            <person name="Dai X."/>
            <person name="Dawson M.W."/>
            <person name="Muller H.G."/>
            <person name="Kugler K."/>
            <person name="Rivarola-Duarte L."/>
            <person name="Spannagl M."/>
            <person name="Mayer K.F.X."/>
            <person name="Lu F.H."/>
            <person name="Bevan M.W."/>
            <person name="Leroy P."/>
            <person name="Li P."/>
            <person name="You F.M."/>
            <person name="Sun Q."/>
            <person name="Liu Z."/>
            <person name="Lyons E."/>
            <person name="Wicker T."/>
            <person name="Salzberg S.L."/>
            <person name="Devos K.M."/>
            <person name="Dvorak J."/>
        </authorList>
    </citation>
    <scope>NUCLEOTIDE SEQUENCE [LARGE SCALE GENOMIC DNA]</scope>
    <source>
        <strain evidence="6">cv. AL8/78</strain>
    </source>
</reference>
<evidence type="ECO:0000256" key="5">
    <source>
        <dbReference type="SAM" id="Phobius"/>
    </source>
</evidence>
<dbReference type="InterPro" id="IPR011050">
    <property type="entry name" value="Pectin_lyase_fold/virulence"/>
</dbReference>
<dbReference type="Pfam" id="PF00295">
    <property type="entry name" value="Glyco_hydro_28"/>
    <property type="match status" value="1"/>
</dbReference>
<dbReference type="EnsemblPlants" id="AET5Gv21145100.4">
    <property type="protein sequence ID" value="AET5Gv21145100.4"/>
    <property type="gene ID" value="AET5Gv21145100"/>
</dbReference>
<dbReference type="InterPro" id="IPR006626">
    <property type="entry name" value="PbH1"/>
</dbReference>
<keyword evidence="5" id="KW-0472">Membrane</keyword>
<dbReference type="AlphaFoldDB" id="A0A453MD77"/>
<dbReference type="PANTHER" id="PTHR31339:SF9">
    <property type="entry name" value="PLASMIN AND FIBRONECTIN-BINDING PROTEIN A"/>
    <property type="match status" value="1"/>
</dbReference>
<evidence type="ECO:0000256" key="4">
    <source>
        <dbReference type="RuleBase" id="RU361169"/>
    </source>
</evidence>
<keyword evidence="7" id="KW-1185">Reference proteome</keyword>
<keyword evidence="5" id="KW-0812">Transmembrane</keyword>
<reference evidence="6" key="5">
    <citation type="journal article" date="2021" name="G3 (Bethesda)">
        <title>Aegilops tauschii genome assembly Aet v5.0 features greater sequence contiguity and improved annotation.</title>
        <authorList>
            <person name="Wang L."/>
            <person name="Zhu T."/>
            <person name="Rodriguez J.C."/>
            <person name="Deal K.R."/>
            <person name="Dubcovsky J."/>
            <person name="McGuire P.E."/>
            <person name="Lux T."/>
            <person name="Spannagl M."/>
            <person name="Mayer K.F.X."/>
            <person name="Baldrich P."/>
            <person name="Meyers B.C."/>
            <person name="Huo N."/>
            <person name="Gu Y.Q."/>
            <person name="Zhou H."/>
            <person name="Devos K.M."/>
            <person name="Bennetzen J.L."/>
            <person name="Unver T."/>
            <person name="Budak H."/>
            <person name="Gulick P.J."/>
            <person name="Galiba G."/>
            <person name="Kalapos B."/>
            <person name="Nelson D.R."/>
            <person name="Li P."/>
            <person name="You F.M."/>
            <person name="Luo M.C."/>
            <person name="Dvorak J."/>
        </authorList>
    </citation>
    <scope>NUCLEOTIDE SEQUENCE [LARGE SCALE GENOMIC DNA]</scope>
    <source>
        <strain evidence="6">cv. AL8/78</strain>
    </source>
</reference>
<reference evidence="7" key="2">
    <citation type="journal article" date="2017" name="Nat. Plants">
        <title>The Aegilops tauschii genome reveals multiple impacts of transposons.</title>
        <authorList>
            <person name="Zhao G."/>
            <person name="Zou C."/>
            <person name="Li K."/>
            <person name="Wang K."/>
            <person name="Li T."/>
            <person name="Gao L."/>
            <person name="Zhang X."/>
            <person name="Wang H."/>
            <person name="Yang Z."/>
            <person name="Liu X."/>
            <person name="Jiang W."/>
            <person name="Mao L."/>
            <person name="Kong X."/>
            <person name="Jiao Y."/>
            <person name="Jia J."/>
        </authorList>
    </citation>
    <scope>NUCLEOTIDE SEQUENCE [LARGE SCALE GENOMIC DNA]</scope>
    <source>
        <strain evidence="7">cv. AL8/78</strain>
    </source>
</reference>
<dbReference type="Gramene" id="AET5Gv21145100.4">
    <property type="protein sequence ID" value="AET5Gv21145100.4"/>
    <property type="gene ID" value="AET5Gv21145100"/>
</dbReference>
<evidence type="ECO:0000313" key="7">
    <source>
        <dbReference type="Proteomes" id="UP000015105"/>
    </source>
</evidence>
<dbReference type="SUPFAM" id="SSF51126">
    <property type="entry name" value="Pectin lyase-like"/>
    <property type="match status" value="1"/>
</dbReference>